<name>A0ABU9CTA4_9NOCA</name>
<dbReference type="SUPFAM" id="SSF48498">
    <property type="entry name" value="Tetracyclin repressor-like, C-terminal domain"/>
    <property type="match status" value="1"/>
</dbReference>
<protein>
    <submittedName>
        <fullName evidence="6">TetR/AcrR family transcriptional regulator</fullName>
    </submittedName>
</protein>
<dbReference type="RefSeq" id="WP_341440672.1">
    <property type="nucleotide sequence ID" value="NZ_JBBPCN010000001.1"/>
</dbReference>
<evidence type="ECO:0000313" key="6">
    <source>
        <dbReference type="EMBL" id="MEK8070640.1"/>
    </source>
</evidence>
<evidence type="ECO:0000256" key="4">
    <source>
        <dbReference type="PROSITE-ProRule" id="PRU00335"/>
    </source>
</evidence>
<dbReference type="Pfam" id="PF00440">
    <property type="entry name" value="TetR_N"/>
    <property type="match status" value="1"/>
</dbReference>
<dbReference type="InterPro" id="IPR001647">
    <property type="entry name" value="HTH_TetR"/>
</dbReference>
<organism evidence="6 7">
    <name type="scientific">Rhodococcus navarretei</name>
    <dbReference type="NCBI Taxonomy" id="3128981"/>
    <lineage>
        <taxon>Bacteria</taxon>
        <taxon>Bacillati</taxon>
        <taxon>Actinomycetota</taxon>
        <taxon>Actinomycetes</taxon>
        <taxon>Mycobacteriales</taxon>
        <taxon>Nocardiaceae</taxon>
        <taxon>Rhodococcus</taxon>
    </lineage>
</organism>
<keyword evidence="3" id="KW-0804">Transcription</keyword>
<proteinExistence type="predicted"/>
<evidence type="ECO:0000256" key="1">
    <source>
        <dbReference type="ARBA" id="ARBA00023015"/>
    </source>
</evidence>
<keyword evidence="1" id="KW-0805">Transcription regulation</keyword>
<keyword evidence="2 4" id="KW-0238">DNA-binding</keyword>
<dbReference type="PANTHER" id="PTHR47506">
    <property type="entry name" value="TRANSCRIPTIONAL REGULATORY PROTEIN"/>
    <property type="match status" value="1"/>
</dbReference>
<reference evidence="6 7" key="1">
    <citation type="submission" date="2024-03" db="EMBL/GenBank/DDBJ databases">
        <title>Rhodococcus navarretei sp. nov. and Pseudarthrobacter quantumdoti sp. nov., two new species with the ability to biosynthesize Quantum Dots isolated from soil samples at Union Glacier, Antarctica.</title>
        <authorList>
            <person name="Vargas M."/>
        </authorList>
    </citation>
    <scope>NUCLEOTIDE SEQUENCE [LARGE SCALE GENOMIC DNA]</scope>
    <source>
        <strain evidence="6 7">EXRC-4A-4</strain>
    </source>
</reference>
<dbReference type="PRINTS" id="PR00455">
    <property type="entry name" value="HTHTETR"/>
</dbReference>
<feature type="DNA-binding region" description="H-T-H motif" evidence="4">
    <location>
        <begin position="35"/>
        <end position="54"/>
    </location>
</feature>
<keyword evidence="7" id="KW-1185">Reference proteome</keyword>
<dbReference type="Gene3D" id="1.10.357.10">
    <property type="entry name" value="Tetracycline Repressor, domain 2"/>
    <property type="match status" value="1"/>
</dbReference>
<dbReference type="Proteomes" id="UP001456513">
    <property type="component" value="Unassembled WGS sequence"/>
</dbReference>
<dbReference type="InterPro" id="IPR036271">
    <property type="entry name" value="Tet_transcr_reg_TetR-rel_C_sf"/>
</dbReference>
<gene>
    <name evidence="6" type="ORF">AABD04_07250</name>
</gene>
<dbReference type="EMBL" id="JBBPCN010000001">
    <property type="protein sequence ID" value="MEK8070640.1"/>
    <property type="molecule type" value="Genomic_DNA"/>
</dbReference>
<accession>A0ABU9CTA4</accession>
<feature type="domain" description="HTH tetR-type" evidence="5">
    <location>
        <begin position="12"/>
        <end position="72"/>
    </location>
</feature>
<dbReference type="PROSITE" id="PS50977">
    <property type="entry name" value="HTH_TETR_2"/>
    <property type="match status" value="1"/>
</dbReference>
<evidence type="ECO:0000256" key="3">
    <source>
        <dbReference type="ARBA" id="ARBA00023163"/>
    </source>
</evidence>
<dbReference type="PANTHER" id="PTHR47506:SF1">
    <property type="entry name" value="HTH-TYPE TRANSCRIPTIONAL REGULATOR YJDC"/>
    <property type="match status" value="1"/>
</dbReference>
<evidence type="ECO:0000313" key="7">
    <source>
        <dbReference type="Proteomes" id="UP001456513"/>
    </source>
</evidence>
<dbReference type="InterPro" id="IPR009057">
    <property type="entry name" value="Homeodomain-like_sf"/>
</dbReference>
<comment type="caution">
    <text evidence="6">The sequence shown here is derived from an EMBL/GenBank/DDBJ whole genome shotgun (WGS) entry which is preliminary data.</text>
</comment>
<dbReference type="SUPFAM" id="SSF46689">
    <property type="entry name" value="Homeodomain-like"/>
    <property type="match status" value="1"/>
</dbReference>
<evidence type="ECO:0000256" key="2">
    <source>
        <dbReference type="ARBA" id="ARBA00023125"/>
    </source>
</evidence>
<sequence>MDTGPTGVRRGRGARERLLNSARELFRERGINNTGMDMLSAEAQVSKRTIYQHFGSKDEVVAECLRTQDLQSEPGVFRRNDLSPREHILAAFEPNPTSSGDPTPMCPFIRAAVEIADPEHPAREVVRAYKLSVAQHFSELARMAGAHDPDVLGQQLALLLDGASIRTRALGIETLPIAAGIARELIDKAVGFDAQPS</sequence>
<evidence type="ECO:0000259" key="5">
    <source>
        <dbReference type="PROSITE" id="PS50977"/>
    </source>
</evidence>